<evidence type="ECO:0000313" key="1">
    <source>
        <dbReference type="EMBL" id="PKA59403.1"/>
    </source>
</evidence>
<keyword evidence="2" id="KW-1185">Reference proteome</keyword>
<proteinExistence type="predicted"/>
<organism evidence="1 2">
    <name type="scientific">Apostasia shenzhenica</name>
    <dbReference type="NCBI Taxonomy" id="1088818"/>
    <lineage>
        <taxon>Eukaryota</taxon>
        <taxon>Viridiplantae</taxon>
        <taxon>Streptophyta</taxon>
        <taxon>Embryophyta</taxon>
        <taxon>Tracheophyta</taxon>
        <taxon>Spermatophyta</taxon>
        <taxon>Magnoliopsida</taxon>
        <taxon>Liliopsida</taxon>
        <taxon>Asparagales</taxon>
        <taxon>Orchidaceae</taxon>
        <taxon>Apostasioideae</taxon>
        <taxon>Apostasia</taxon>
    </lineage>
</organism>
<reference evidence="1 2" key="1">
    <citation type="journal article" date="2017" name="Nature">
        <title>The Apostasia genome and the evolution of orchids.</title>
        <authorList>
            <person name="Zhang G.Q."/>
            <person name="Liu K.W."/>
            <person name="Li Z."/>
            <person name="Lohaus R."/>
            <person name="Hsiao Y.Y."/>
            <person name="Niu S.C."/>
            <person name="Wang J.Y."/>
            <person name="Lin Y.C."/>
            <person name="Xu Q."/>
            <person name="Chen L.J."/>
            <person name="Yoshida K."/>
            <person name="Fujiwara S."/>
            <person name="Wang Z.W."/>
            <person name="Zhang Y.Q."/>
            <person name="Mitsuda N."/>
            <person name="Wang M."/>
            <person name="Liu G.H."/>
            <person name="Pecoraro L."/>
            <person name="Huang H.X."/>
            <person name="Xiao X.J."/>
            <person name="Lin M."/>
            <person name="Wu X.Y."/>
            <person name="Wu W.L."/>
            <person name="Chen Y.Y."/>
            <person name="Chang S.B."/>
            <person name="Sakamoto S."/>
            <person name="Ohme-Takagi M."/>
            <person name="Yagi M."/>
            <person name="Zeng S.J."/>
            <person name="Shen C.Y."/>
            <person name="Yeh C.M."/>
            <person name="Luo Y.B."/>
            <person name="Tsai W.C."/>
            <person name="Van de Peer Y."/>
            <person name="Liu Z.J."/>
        </authorList>
    </citation>
    <scope>NUCLEOTIDE SEQUENCE [LARGE SCALE GENOMIC DNA]</scope>
    <source>
        <strain evidence="2">cv. Shenzhen</strain>
        <tissue evidence="1">Stem</tissue>
    </source>
</reference>
<accession>A0A2I0AV27</accession>
<dbReference type="EMBL" id="KZ451949">
    <property type="protein sequence ID" value="PKA59403.1"/>
    <property type="molecule type" value="Genomic_DNA"/>
</dbReference>
<protein>
    <submittedName>
        <fullName evidence="1">Uncharacterized protein</fullName>
    </submittedName>
</protein>
<dbReference type="AlphaFoldDB" id="A0A2I0AV27"/>
<sequence length="68" mass="7536">MISDKPLQKGPIWGPRKDASLLLPPPLPPSQKEIGLTTIVAKEERRSTPCILFHLPRACPSELRPQGQ</sequence>
<evidence type="ECO:0000313" key="2">
    <source>
        <dbReference type="Proteomes" id="UP000236161"/>
    </source>
</evidence>
<gene>
    <name evidence="1" type="ORF">AXF42_Ash019557</name>
</gene>
<dbReference type="Proteomes" id="UP000236161">
    <property type="component" value="Unassembled WGS sequence"/>
</dbReference>
<name>A0A2I0AV27_9ASPA</name>